<dbReference type="Proteomes" id="UP000503498">
    <property type="component" value="Chromosome"/>
</dbReference>
<sequence>MTQSRSLRHAHQVQELQVALRQANEALTAKNHDLMQLNRENGKWLERQTRLERELAQARQRADAQQHEHDALRLTAAKHQALQARWTQDVHSLEGVRAELAVARTELVEERQRRKRAEADTLRATVRLSTLEQLLAQQLPPRPVGEPESAIAAGAMPAGG</sequence>
<evidence type="ECO:0000313" key="3">
    <source>
        <dbReference type="EMBL" id="QJD70014.1"/>
    </source>
</evidence>
<name>A0A7Z2VEE5_XANCA</name>
<accession>A0A7Z2VEE5</accession>
<evidence type="ECO:0000256" key="2">
    <source>
        <dbReference type="SAM" id="MobiDB-lite"/>
    </source>
</evidence>
<feature type="coiled-coil region" evidence="1">
    <location>
        <begin position="13"/>
        <end position="120"/>
    </location>
</feature>
<reference evidence="3 4" key="1">
    <citation type="submission" date="2020-04" db="EMBL/GenBank/DDBJ databases">
        <title>Genome-Wide Identification of 5-Methylcytosine Sites in Bacterial Genomes By High-Throughput Sequencing of MspJI Restriction Fragments.</title>
        <authorList>
            <person name="Wu V."/>
        </authorList>
    </citation>
    <scope>NUCLEOTIDE SEQUENCE [LARGE SCALE GENOMIC DNA]</scope>
    <source>
        <strain evidence="3 4">NEB122</strain>
    </source>
</reference>
<protein>
    <submittedName>
        <fullName evidence="3">Integrase</fullName>
    </submittedName>
</protein>
<evidence type="ECO:0000256" key="1">
    <source>
        <dbReference type="SAM" id="Coils"/>
    </source>
</evidence>
<feature type="region of interest" description="Disordered" evidence="2">
    <location>
        <begin position="139"/>
        <end position="160"/>
    </location>
</feature>
<dbReference type="EMBL" id="CP051651">
    <property type="protein sequence ID" value="QJD70014.1"/>
    <property type="molecule type" value="Genomic_DNA"/>
</dbReference>
<reference evidence="3 4" key="2">
    <citation type="submission" date="2020-04" db="EMBL/GenBank/DDBJ databases">
        <authorList>
            <person name="Fomenkov A."/>
            <person name="Anton B.P."/>
            <person name="Roberts R.J."/>
        </authorList>
    </citation>
    <scope>NUCLEOTIDE SEQUENCE [LARGE SCALE GENOMIC DNA]</scope>
    <source>
        <strain evidence="3 4">NEB122</strain>
    </source>
</reference>
<gene>
    <name evidence="3" type="ORF">HG421_07880</name>
</gene>
<organism evidence="3 4">
    <name type="scientific">Xanthomonas campestris pv. badrii</name>
    <dbReference type="NCBI Taxonomy" id="149696"/>
    <lineage>
        <taxon>Bacteria</taxon>
        <taxon>Pseudomonadati</taxon>
        <taxon>Pseudomonadota</taxon>
        <taxon>Gammaproteobacteria</taxon>
        <taxon>Lysobacterales</taxon>
        <taxon>Lysobacteraceae</taxon>
        <taxon>Xanthomonas</taxon>
    </lineage>
</organism>
<dbReference type="AlphaFoldDB" id="A0A7Z2VEE5"/>
<evidence type="ECO:0000313" key="4">
    <source>
        <dbReference type="Proteomes" id="UP000503498"/>
    </source>
</evidence>
<proteinExistence type="predicted"/>
<keyword evidence="1" id="KW-0175">Coiled coil</keyword>